<evidence type="ECO:0000313" key="8">
    <source>
        <dbReference type="Proteomes" id="UP000799437"/>
    </source>
</evidence>
<evidence type="ECO:0000256" key="2">
    <source>
        <dbReference type="ARBA" id="ARBA00022692"/>
    </source>
</evidence>
<keyword evidence="4 6" id="KW-0472">Membrane</keyword>
<keyword evidence="3 6" id="KW-1133">Transmembrane helix</keyword>
<evidence type="ECO:0000313" key="7">
    <source>
        <dbReference type="EMBL" id="KAF2762334.1"/>
    </source>
</evidence>
<accession>A0A6A6WJC2</accession>
<feature type="transmembrane region" description="Helical" evidence="6">
    <location>
        <begin position="145"/>
        <end position="166"/>
    </location>
</feature>
<keyword evidence="2 6" id="KW-0812">Transmembrane</keyword>
<gene>
    <name evidence="7" type="ORF">EJ05DRAFT_434347</name>
</gene>
<organism evidence="7 8">
    <name type="scientific">Pseudovirgaria hyperparasitica</name>
    <dbReference type="NCBI Taxonomy" id="470096"/>
    <lineage>
        <taxon>Eukaryota</taxon>
        <taxon>Fungi</taxon>
        <taxon>Dikarya</taxon>
        <taxon>Ascomycota</taxon>
        <taxon>Pezizomycotina</taxon>
        <taxon>Dothideomycetes</taxon>
        <taxon>Dothideomycetes incertae sedis</taxon>
        <taxon>Acrospermales</taxon>
        <taxon>Acrospermaceae</taxon>
        <taxon>Pseudovirgaria</taxon>
    </lineage>
</organism>
<dbReference type="GO" id="GO:0022857">
    <property type="term" value="F:transmembrane transporter activity"/>
    <property type="evidence" value="ECO:0007669"/>
    <property type="project" value="InterPro"/>
</dbReference>
<dbReference type="GO" id="GO:0000329">
    <property type="term" value="C:fungal-type vacuole membrane"/>
    <property type="evidence" value="ECO:0007669"/>
    <property type="project" value="TreeGrafter"/>
</dbReference>
<evidence type="ECO:0000256" key="5">
    <source>
        <dbReference type="SAM" id="MobiDB-lite"/>
    </source>
</evidence>
<dbReference type="Gene3D" id="1.20.1250.20">
    <property type="entry name" value="MFS general substrate transporter like domains"/>
    <property type="match status" value="1"/>
</dbReference>
<comment type="subcellular location">
    <subcellularLocation>
        <location evidence="1">Membrane</location>
        <topology evidence="1">Multi-pass membrane protein</topology>
    </subcellularLocation>
</comment>
<feature type="compositionally biased region" description="Low complexity" evidence="5">
    <location>
        <begin position="221"/>
        <end position="230"/>
    </location>
</feature>
<sequence length="516" mass="55705">MGSIKAQNTIRIVSLVAATAASLASGTNYAYSAWEPQLAERLKLSATEGELIGTFGNLGMYITGIPFGILVDQKGPRAAALIGALCLAAGYFPIHQAYDRGMDGMSTSLLCFFSFLTGMGSCSSFQASLKTAALNWPQHRGTATAFPVAAFGLSAFFFSTISSIVFPDNTSGFLLLLAIGTSAIVFGSIFFLHIVPAHSPYTAIPSSDGGRRVDSTELYRTHSTSSSRSTQPVLNEPGKRPSVPHRADTDEDDDIASVASIPDDAVQNMRSKCSRWVDMSGLALLLKQEFWQLWLQMGLLSGIGLMTINNIGNNTQALWRHFDTSVPEATIMNQQSFHVSVLSFMSFTGRLLSGVSSDILVKRLHASRFWCATAAGTIFALAQVAAMNIENPHKLWIVSSLTGLAYGFLFGVMPALVVDSFGGSNLSVNWGFITLAPIVSGNIFNLFYGVIYDHHSTVAAGGERECGDGLACFKKAYILTFFASIAGIAVSWWGVRHQRTVQQRLEKERQDDHRGA</sequence>
<feature type="transmembrane region" description="Helical" evidence="6">
    <location>
        <begin position="476"/>
        <end position="495"/>
    </location>
</feature>
<dbReference type="Pfam" id="PF07690">
    <property type="entry name" value="MFS_1"/>
    <property type="match status" value="1"/>
</dbReference>
<dbReference type="Proteomes" id="UP000799437">
    <property type="component" value="Unassembled WGS sequence"/>
</dbReference>
<reference evidence="7" key="1">
    <citation type="journal article" date="2020" name="Stud. Mycol.">
        <title>101 Dothideomycetes genomes: a test case for predicting lifestyles and emergence of pathogens.</title>
        <authorList>
            <person name="Haridas S."/>
            <person name="Albert R."/>
            <person name="Binder M."/>
            <person name="Bloem J."/>
            <person name="Labutti K."/>
            <person name="Salamov A."/>
            <person name="Andreopoulos B."/>
            <person name="Baker S."/>
            <person name="Barry K."/>
            <person name="Bills G."/>
            <person name="Bluhm B."/>
            <person name="Cannon C."/>
            <person name="Castanera R."/>
            <person name="Culley D."/>
            <person name="Daum C."/>
            <person name="Ezra D."/>
            <person name="Gonzalez J."/>
            <person name="Henrissat B."/>
            <person name="Kuo A."/>
            <person name="Liang C."/>
            <person name="Lipzen A."/>
            <person name="Lutzoni F."/>
            <person name="Magnuson J."/>
            <person name="Mondo S."/>
            <person name="Nolan M."/>
            <person name="Ohm R."/>
            <person name="Pangilinan J."/>
            <person name="Park H.-J."/>
            <person name="Ramirez L."/>
            <person name="Alfaro M."/>
            <person name="Sun H."/>
            <person name="Tritt A."/>
            <person name="Yoshinaga Y."/>
            <person name="Zwiers L.-H."/>
            <person name="Turgeon B."/>
            <person name="Goodwin S."/>
            <person name="Spatafora J."/>
            <person name="Crous P."/>
            <person name="Grigoriev I."/>
        </authorList>
    </citation>
    <scope>NUCLEOTIDE SEQUENCE</scope>
    <source>
        <strain evidence="7">CBS 121739</strain>
    </source>
</reference>
<evidence type="ECO:0000256" key="4">
    <source>
        <dbReference type="ARBA" id="ARBA00023136"/>
    </source>
</evidence>
<feature type="transmembrane region" description="Helical" evidence="6">
    <location>
        <begin position="395"/>
        <end position="418"/>
    </location>
</feature>
<dbReference type="AlphaFoldDB" id="A0A6A6WJC2"/>
<protein>
    <submittedName>
        <fullName evidence="7">MFS transporter</fullName>
    </submittedName>
</protein>
<dbReference type="GeneID" id="54482706"/>
<feature type="region of interest" description="Disordered" evidence="5">
    <location>
        <begin position="218"/>
        <end position="254"/>
    </location>
</feature>
<feature type="transmembrane region" description="Helical" evidence="6">
    <location>
        <begin position="78"/>
        <end position="98"/>
    </location>
</feature>
<evidence type="ECO:0000256" key="1">
    <source>
        <dbReference type="ARBA" id="ARBA00004141"/>
    </source>
</evidence>
<dbReference type="PANTHER" id="PTHR21576:SF158">
    <property type="entry name" value="RIBOSOMAL RNA-PROCESSING PROTEIN 12-LIKE CONSERVED DOMAIN-CONTAINING PROTEIN"/>
    <property type="match status" value="1"/>
</dbReference>
<feature type="transmembrane region" description="Helical" evidence="6">
    <location>
        <begin position="51"/>
        <end position="71"/>
    </location>
</feature>
<dbReference type="RefSeq" id="XP_033604785.1">
    <property type="nucleotide sequence ID" value="XM_033741652.1"/>
</dbReference>
<feature type="transmembrane region" description="Helical" evidence="6">
    <location>
        <begin position="172"/>
        <end position="195"/>
    </location>
</feature>
<dbReference type="EMBL" id="ML996566">
    <property type="protein sequence ID" value="KAF2762334.1"/>
    <property type="molecule type" value="Genomic_DNA"/>
</dbReference>
<evidence type="ECO:0000256" key="3">
    <source>
        <dbReference type="ARBA" id="ARBA00022989"/>
    </source>
</evidence>
<dbReference type="OrthoDB" id="410267at2759"/>
<feature type="transmembrane region" description="Helical" evidence="6">
    <location>
        <begin position="12"/>
        <end position="31"/>
    </location>
</feature>
<dbReference type="InterPro" id="IPR036259">
    <property type="entry name" value="MFS_trans_sf"/>
</dbReference>
<feature type="transmembrane region" description="Helical" evidence="6">
    <location>
        <begin position="369"/>
        <end position="389"/>
    </location>
</feature>
<proteinExistence type="predicted"/>
<name>A0A6A6WJC2_9PEZI</name>
<dbReference type="PANTHER" id="PTHR21576">
    <property type="entry name" value="UNCHARACTERIZED NODULIN-LIKE PROTEIN"/>
    <property type="match status" value="1"/>
</dbReference>
<feature type="transmembrane region" description="Helical" evidence="6">
    <location>
        <begin position="430"/>
        <end position="451"/>
    </location>
</feature>
<dbReference type="InterPro" id="IPR011701">
    <property type="entry name" value="MFS"/>
</dbReference>
<keyword evidence="8" id="KW-1185">Reference proteome</keyword>
<evidence type="ECO:0000256" key="6">
    <source>
        <dbReference type="SAM" id="Phobius"/>
    </source>
</evidence>
<dbReference type="SUPFAM" id="SSF103473">
    <property type="entry name" value="MFS general substrate transporter"/>
    <property type="match status" value="1"/>
</dbReference>